<feature type="transmembrane region" description="Helical" evidence="2">
    <location>
        <begin position="195"/>
        <end position="217"/>
    </location>
</feature>
<evidence type="ECO:0000256" key="1">
    <source>
        <dbReference type="SAM" id="MobiDB-lite"/>
    </source>
</evidence>
<keyword evidence="2" id="KW-1133">Transmembrane helix</keyword>
<dbReference type="Proteomes" id="UP000250140">
    <property type="component" value="Unassembled WGS sequence"/>
</dbReference>
<gene>
    <name evidence="3" type="ORF">AOQ84DRAFT_358492</name>
</gene>
<keyword evidence="4" id="KW-1185">Reference proteome</keyword>
<evidence type="ECO:0000313" key="4">
    <source>
        <dbReference type="Proteomes" id="UP000250140"/>
    </source>
</evidence>
<dbReference type="AlphaFoldDB" id="A0A8E2FD01"/>
<sequence>MSLIRSKARRAAWKNNGKSPNYNPFARTRASDKRRDEETHLEPPIEEQQRLESRQTVKSFPTPQPVDTAPSLPGPTQKLHSLLGSEENFLEEVLASSLKESEEALPNALGVVRVPNGLRRQQFANIGADSAANTVTNAITNTVTDTTTNTTTKTARSNNIESEGSEHVDTKEPSRLVRIRVRQDLKISIVFQLRAVFLSTWINILLPIIPAGFVVYYTH</sequence>
<feature type="compositionally biased region" description="Basic and acidic residues" evidence="1">
    <location>
        <begin position="29"/>
        <end position="55"/>
    </location>
</feature>
<protein>
    <submittedName>
        <fullName evidence="3">Uncharacterized protein</fullName>
    </submittedName>
</protein>
<keyword evidence="2" id="KW-0472">Membrane</keyword>
<dbReference type="EMBL" id="KV748511">
    <property type="protein sequence ID" value="OCL14905.1"/>
    <property type="molecule type" value="Genomic_DNA"/>
</dbReference>
<organism evidence="3 4">
    <name type="scientific">Glonium stellatum</name>
    <dbReference type="NCBI Taxonomy" id="574774"/>
    <lineage>
        <taxon>Eukaryota</taxon>
        <taxon>Fungi</taxon>
        <taxon>Dikarya</taxon>
        <taxon>Ascomycota</taxon>
        <taxon>Pezizomycotina</taxon>
        <taxon>Dothideomycetes</taxon>
        <taxon>Pleosporomycetidae</taxon>
        <taxon>Gloniales</taxon>
        <taxon>Gloniaceae</taxon>
        <taxon>Glonium</taxon>
    </lineage>
</organism>
<feature type="region of interest" description="Disordered" evidence="1">
    <location>
        <begin position="148"/>
        <end position="169"/>
    </location>
</feature>
<proteinExistence type="predicted"/>
<evidence type="ECO:0000313" key="3">
    <source>
        <dbReference type="EMBL" id="OCL14905.1"/>
    </source>
</evidence>
<keyword evidence="2" id="KW-0812">Transmembrane</keyword>
<reference evidence="3 4" key="1">
    <citation type="journal article" date="2016" name="Nat. Commun.">
        <title>Ectomycorrhizal ecology is imprinted in the genome of the dominant symbiotic fungus Cenococcum geophilum.</title>
        <authorList>
            <consortium name="DOE Joint Genome Institute"/>
            <person name="Peter M."/>
            <person name="Kohler A."/>
            <person name="Ohm R.A."/>
            <person name="Kuo A."/>
            <person name="Krutzmann J."/>
            <person name="Morin E."/>
            <person name="Arend M."/>
            <person name="Barry K.W."/>
            <person name="Binder M."/>
            <person name="Choi C."/>
            <person name="Clum A."/>
            <person name="Copeland A."/>
            <person name="Grisel N."/>
            <person name="Haridas S."/>
            <person name="Kipfer T."/>
            <person name="LaButti K."/>
            <person name="Lindquist E."/>
            <person name="Lipzen A."/>
            <person name="Maire R."/>
            <person name="Meier B."/>
            <person name="Mihaltcheva S."/>
            <person name="Molinier V."/>
            <person name="Murat C."/>
            <person name="Poggeler S."/>
            <person name="Quandt C.A."/>
            <person name="Sperisen C."/>
            <person name="Tritt A."/>
            <person name="Tisserant E."/>
            <person name="Crous P.W."/>
            <person name="Henrissat B."/>
            <person name="Nehls U."/>
            <person name="Egli S."/>
            <person name="Spatafora J.W."/>
            <person name="Grigoriev I.V."/>
            <person name="Martin F.M."/>
        </authorList>
    </citation>
    <scope>NUCLEOTIDE SEQUENCE [LARGE SCALE GENOMIC DNA]</scope>
    <source>
        <strain evidence="3 4">CBS 207.34</strain>
    </source>
</reference>
<evidence type="ECO:0000256" key="2">
    <source>
        <dbReference type="SAM" id="Phobius"/>
    </source>
</evidence>
<name>A0A8E2FD01_9PEZI</name>
<feature type="compositionally biased region" description="Basic residues" evidence="1">
    <location>
        <begin position="1"/>
        <end position="12"/>
    </location>
</feature>
<accession>A0A8E2FD01</accession>
<feature type="region of interest" description="Disordered" evidence="1">
    <location>
        <begin position="1"/>
        <end position="75"/>
    </location>
</feature>